<gene>
    <name evidence="1" type="ORF">BQ8482_180299</name>
</gene>
<accession>A0A2P9AIX2</accession>
<name>A0A2P9AIX2_9HYPH</name>
<dbReference type="Proteomes" id="UP000245698">
    <property type="component" value="Unassembled WGS sequence"/>
</dbReference>
<keyword evidence="2" id="KW-1185">Reference proteome</keyword>
<proteinExistence type="predicted"/>
<organism evidence="1 2">
    <name type="scientific">Mesorhizobium delmotii</name>
    <dbReference type="NCBI Taxonomy" id="1631247"/>
    <lineage>
        <taxon>Bacteria</taxon>
        <taxon>Pseudomonadati</taxon>
        <taxon>Pseudomonadota</taxon>
        <taxon>Alphaproteobacteria</taxon>
        <taxon>Hyphomicrobiales</taxon>
        <taxon>Phyllobacteriaceae</taxon>
        <taxon>Mesorhizobium</taxon>
    </lineage>
</organism>
<reference evidence="2" key="1">
    <citation type="submission" date="2016-12" db="EMBL/GenBank/DDBJ databases">
        <authorList>
            <person name="Brunel B."/>
        </authorList>
    </citation>
    <scope>NUCLEOTIDE SEQUENCE [LARGE SCALE GENOMIC DNA]</scope>
</reference>
<dbReference type="EMBL" id="FUIG01000024">
    <property type="protein sequence ID" value="SJM31071.1"/>
    <property type="molecule type" value="Genomic_DNA"/>
</dbReference>
<sequence length="100" mass="10630">MAAVSITAAVSATLRIPLKGDCIARLLGSCRQYSRVGHRAATSNHIGAKAFRDGRHVPFVQALPDQSPARSITGMNGPVLLMTSMRAMFGPHPPLFFSIG</sequence>
<protein>
    <submittedName>
        <fullName evidence="1">Uncharacterized protein</fullName>
    </submittedName>
</protein>
<evidence type="ECO:0000313" key="1">
    <source>
        <dbReference type="EMBL" id="SJM31071.1"/>
    </source>
</evidence>
<evidence type="ECO:0000313" key="2">
    <source>
        <dbReference type="Proteomes" id="UP000245698"/>
    </source>
</evidence>
<dbReference type="AlphaFoldDB" id="A0A2P9AIX2"/>